<evidence type="ECO:0000256" key="7">
    <source>
        <dbReference type="ARBA" id="ARBA00005412"/>
    </source>
</evidence>
<keyword evidence="11 19" id="KW-0028">Amino-acid biosynthesis</keyword>
<comment type="subcellular location">
    <subcellularLocation>
        <location evidence="5 19">Cytoplasm</location>
    </subcellularLocation>
</comment>
<proteinExistence type="inferred from homology"/>
<feature type="binding site" evidence="19">
    <location>
        <position position="249"/>
    </location>
    <ligand>
        <name>Zn(2+)</name>
        <dbReference type="ChEBI" id="CHEBI:29105"/>
    </ligand>
</feature>
<dbReference type="Gene3D" id="1.20.1090.10">
    <property type="entry name" value="Dehydroquinate synthase-like - alpha domain"/>
    <property type="match status" value="1"/>
</dbReference>
<dbReference type="GO" id="GO:0046872">
    <property type="term" value="F:metal ion binding"/>
    <property type="evidence" value="ECO:0007669"/>
    <property type="project" value="UniProtKB-KW"/>
</dbReference>
<keyword evidence="10 19" id="KW-0963">Cytoplasm</keyword>
<dbReference type="InterPro" id="IPR050071">
    <property type="entry name" value="Dehydroquinate_synthase"/>
</dbReference>
<dbReference type="GO" id="GO:0000166">
    <property type="term" value="F:nucleotide binding"/>
    <property type="evidence" value="ECO:0007669"/>
    <property type="project" value="UniProtKB-KW"/>
</dbReference>
<protein>
    <recommendedName>
        <fullName evidence="9 19">3-dehydroquinate synthase</fullName>
        <shortName evidence="19">DHQS</shortName>
        <ecNumber evidence="8 19">4.2.3.4</ecNumber>
    </recommendedName>
</protein>
<dbReference type="InterPro" id="IPR030960">
    <property type="entry name" value="DHQS/DOIS_N"/>
</dbReference>
<sequence length="367" mass="40755">MYTLKLNLKARSYNIIIGSGIISALGKYLSRLNFAKDAYIITNRLIKRHYGRALTDSLANYGFNYKFKIIPDTEKSKDIKIAALVINDLAKFALKKRPFIIALGGGVVGDLSGFVASIYKRGIPYIQVPTTLLAQVDSSIGGKTAIDLSEGKNLVGAFYQPGLVLSDIALLKTLNRRQLSNGLAEAIKYGVIKDRGLFVYLEKKYKNIIKREEGALEYIVTACAKIKAGIVSLDEREEKGLRTALNFGHTIGHAIEAASGFNKYNHGEAVALGMLVASEISVKLNLIQDSLLKRIESLIGNAGLPVRILERPRKYRIFVEGILSKYYQDKKFIGSKNRFVLLSGLGRTKIVKAIPLRIIRWAIEKRF</sequence>
<evidence type="ECO:0000256" key="14">
    <source>
        <dbReference type="ARBA" id="ARBA00022833"/>
    </source>
</evidence>
<evidence type="ECO:0000313" key="23">
    <source>
        <dbReference type="Proteomes" id="UP000231292"/>
    </source>
</evidence>
<dbReference type="InterPro" id="IPR056179">
    <property type="entry name" value="DHQS_C"/>
</dbReference>
<comment type="cofactor">
    <cofactor evidence="2 19">
        <name>NAD(+)</name>
        <dbReference type="ChEBI" id="CHEBI:57540"/>
    </cofactor>
</comment>
<dbReference type="EC" id="4.2.3.4" evidence="8 19"/>
<feature type="binding site" evidence="19">
    <location>
        <position position="152"/>
    </location>
    <ligand>
        <name>NAD(+)</name>
        <dbReference type="ChEBI" id="CHEBI:57540"/>
    </ligand>
</feature>
<evidence type="ECO:0000256" key="18">
    <source>
        <dbReference type="ARBA" id="ARBA00023285"/>
    </source>
</evidence>
<keyword evidence="17 19" id="KW-0456">Lyase</keyword>
<evidence type="ECO:0000256" key="1">
    <source>
        <dbReference type="ARBA" id="ARBA00001393"/>
    </source>
</evidence>
<dbReference type="InterPro" id="IPR016037">
    <property type="entry name" value="DHQ_synth_AroB"/>
</dbReference>
<evidence type="ECO:0000256" key="8">
    <source>
        <dbReference type="ARBA" id="ARBA00013031"/>
    </source>
</evidence>
<dbReference type="PANTHER" id="PTHR43622:SF7">
    <property type="entry name" value="3-DEHYDROQUINATE SYNTHASE, CHLOROPLASTIC"/>
    <property type="match status" value="1"/>
</dbReference>
<name>A0A2G9YKR6_9BACT</name>
<feature type="binding site" evidence="19">
    <location>
        <position position="266"/>
    </location>
    <ligand>
        <name>Zn(2+)</name>
        <dbReference type="ChEBI" id="CHEBI:29105"/>
    </ligand>
</feature>
<evidence type="ECO:0000256" key="11">
    <source>
        <dbReference type="ARBA" id="ARBA00022605"/>
    </source>
</evidence>
<feature type="binding site" evidence="19">
    <location>
        <begin position="106"/>
        <end position="110"/>
    </location>
    <ligand>
        <name>NAD(+)</name>
        <dbReference type="ChEBI" id="CHEBI:57540"/>
    </ligand>
</feature>
<evidence type="ECO:0000256" key="12">
    <source>
        <dbReference type="ARBA" id="ARBA00022723"/>
    </source>
</evidence>
<evidence type="ECO:0000256" key="5">
    <source>
        <dbReference type="ARBA" id="ARBA00004496"/>
    </source>
</evidence>
<comment type="catalytic activity">
    <reaction evidence="1 19">
        <text>7-phospho-2-dehydro-3-deoxy-D-arabino-heptonate = 3-dehydroquinate + phosphate</text>
        <dbReference type="Rhea" id="RHEA:21968"/>
        <dbReference type="ChEBI" id="CHEBI:32364"/>
        <dbReference type="ChEBI" id="CHEBI:43474"/>
        <dbReference type="ChEBI" id="CHEBI:58394"/>
        <dbReference type="EC" id="4.2.3.4"/>
    </reaction>
</comment>
<dbReference type="UniPathway" id="UPA00053">
    <property type="reaction ID" value="UER00085"/>
</dbReference>
<accession>A0A2G9YKR6</accession>
<comment type="caution">
    <text evidence="19">Lacks conserved residue(s) required for the propagation of feature annotation.</text>
</comment>
<comment type="cofactor">
    <cofactor evidence="3">
        <name>Zn(2+)</name>
        <dbReference type="ChEBI" id="CHEBI:29105"/>
    </cofactor>
</comment>
<keyword evidence="14 19" id="KW-0862">Zinc</keyword>
<dbReference type="PIRSF" id="PIRSF001455">
    <property type="entry name" value="DHQ_synth"/>
    <property type="match status" value="1"/>
</dbReference>
<evidence type="ECO:0000256" key="15">
    <source>
        <dbReference type="ARBA" id="ARBA00023027"/>
    </source>
</evidence>
<keyword evidence="18 19" id="KW-0170">Cobalt</keyword>
<evidence type="ECO:0000256" key="17">
    <source>
        <dbReference type="ARBA" id="ARBA00023239"/>
    </source>
</evidence>
<dbReference type="GO" id="GO:0009073">
    <property type="term" value="P:aromatic amino acid family biosynthetic process"/>
    <property type="evidence" value="ECO:0007669"/>
    <property type="project" value="UniProtKB-KW"/>
</dbReference>
<evidence type="ECO:0000256" key="19">
    <source>
        <dbReference type="HAMAP-Rule" id="MF_00110"/>
    </source>
</evidence>
<gene>
    <name evidence="19 22" type="primary">aroB</name>
    <name evidence="22" type="ORF">COX41_00735</name>
</gene>
<dbReference type="AlphaFoldDB" id="A0A2G9YKR6"/>
<dbReference type="CDD" id="cd08195">
    <property type="entry name" value="DHQS"/>
    <property type="match status" value="1"/>
</dbReference>
<dbReference type="EMBL" id="PCRK01000012">
    <property type="protein sequence ID" value="PIP19829.1"/>
    <property type="molecule type" value="Genomic_DNA"/>
</dbReference>
<evidence type="ECO:0000256" key="16">
    <source>
        <dbReference type="ARBA" id="ARBA00023141"/>
    </source>
</evidence>
<evidence type="ECO:0000259" key="20">
    <source>
        <dbReference type="Pfam" id="PF01761"/>
    </source>
</evidence>
<comment type="similarity">
    <text evidence="7 19">Belongs to the sugar phosphate cyclases superfamily. Dehydroquinate synthase family.</text>
</comment>
<keyword evidence="13 19" id="KW-0547">Nucleotide-binding</keyword>
<keyword evidence="15 19" id="KW-0520">NAD</keyword>
<keyword evidence="12 19" id="KW-0479">Metal-binding</keyword>
<dbReference type="PANTHER" id="PTHR43622">
    <property type="entry name" value="3-DEHYDROQUINATE SYNTHASE"/>
    <property type="match status" value="1"/>
</dbReference>
<evidence type="ECO:0000313" key="22">
    <source>
        <dbReference type="EMBL" id="PIP19829.1"/>
    </source>
</evidence>
<evidence type="ECO:0000259" key="21">
    <source>
        <dbReference type="Pfam" id="PF24621"/>
    </source>
</evidence>
<dbReference type="Pfam" id="PF01761">
    <property type="entry name" value="DHQ_synthase"/>
    <property type="match status" value="1"/>
</dbReference>
<dbReference type="HAMAP" id="MF_00110">
    <property type="entry name" value="DHQ_synthase"/>
    <property type="match status" value="1"/>
</dbReference>
<evidence type="ECO:0000256" key="4">
    <source>
        <dbReference type="ARBA" id="ARBA00003485"/>
    </source>
</evidence>
<dbReference type="Gene3D" id="3.40.50.1970">
    <property type="match status" value="1"/>
</dbReference>
<feature type="binding site" evidence="19">
    <location>
        <begin position="130"/>
        <end position="131"/>
    </location>
    <ligand>
        <name>NAD(+)</name>
        <dbReference type="ChEBI" id="CHEBI:57540"/>
    </ligand>
</feature>
<dbReference type="Proteomes" id="UP000231292">
    <property type="component" value="Unassembled WGS sequence"/>
</dbReference>
<reference evidence="22 23" key="1">
    <citation type="submission" date="2017-09" db="EMBL/GenBank/DDBJ databases">
        <title>Depth-based differentiation of microbial function through sediment-hosted aquifers and enrichment of novel symbionts in the deep terrestrial subsurface.</title>
        <authorList>
            <person name="Probst A.J."/>
            <person name="Ladd B."/>
            <person name="Jarett J.K."/>
            <person name="Geller-Mcgrath D.E."/>
            <person name="Sieber C.M."/>
            <person name="Emerson J.B."/>
            <person name="Anantharaman K."/>
            <person name="Thomas B.C."/>
            <person name="Malmstrom R."/>
            <person name="Stieglmeier M."/>
            <person name="Klingl A."/>
            <person name="Woyke T."/>
            <person name="Ryan C.M."/>
            <person name="Banfield J.F."/>
        </authorList>
    </citation>
    <scope>NUCLEOTIDE SEQUENCE [LARGE SCALE GENOMIC DNA]</scope>
    <source>
        <strain evidence="22">CG23_combo_of_CG06-09_8_20_14_all_41_10</strain>
    </source>
</reference>
<evidence type="ECO:0000256" key="9">
    <source>
        <dbReference type="ARBA" id="ARBA00017684"/>
    </source>
</evidence>
<feature type="binding site" evidence="19">
    <location>
        <position position="143"/>
    </location>
    <ligand>
        <name>NAD(+)</name>
        <dbReference type="ChEBI" id="CHEBI:57540"/>
    </ligand>
</feature>
<dbReference type="FunFam" id="3.40.50.1970:FF:000007">
    <property type="entry name" value="Pentafunctional AROM polypeptide"/>
    <property type="match status" value="1"/>
</dbReference>
<dbReference type="GO" id="GO:0009423">
    <property type="term" value="P:chorismate biosynthetic process"/>
    <property type="evidence" value="ECO:0007669"/>
    <property type="project" value="UniProtKB-UniRule"/>
</dbReference>
<evidence type="ECO:0000256" key="6">
    <source>
        <dbReference type="ARBA" id="ARBA00004661"/>
    </source>
</evidence>
<keyword evidence="16 19" id="KW-0057">Aromatic amino acid biosynthesis</keyword>
<dbReference type="SUPFAM" id="SSF56796">
    <property type="entry name" value="Dehydroquinate synthase-like"/>
    <property type="match status" value="1"/>
</dbReference>
<dbReference type="GO" id="GO:0003856">
    <property type="term" value="F:3-dehydroquinate synthase activity"/>
    <property type="evidence" value="ECO:0007669"/>
    <property type="project" value="UniProtKB-UniRule"/>
</dbReference>
<evidence type="ECO:0000256" key="3">
    <source>
        <dbReference type="ARBA" id="ARBA00001947"/>
    </source>
</evidence>
<dbReference type="NCBIfam" id="TIGR01357">
    <property type="entry name" value="aroB"/>
    <property type="match status" value="1"/>
</dbReference>
<feature type="domain" description="3-dehydroquinate synthase C-terminal" evidence="21">
    <location>
        <begin position="182"/>
        <end position="331"/>
    </location>
</feature>
<dbReference type="GO" id="GO:0005737">
    <property type="term" value="C:cytoplasm"/>
    <property type="evidence" value="ECO:0007669"/>
    <property type="project" value="UniProtKB-SubCell"/>
</dbReference>
<dbReference type="InterPro" id="IPR030963">
    <property type="entry name" value="DHQ_synth_fam"/>
</dbReference>
<evidence type="ECO:0000256" key="2">
    <source>
        <dbReference type="ARBA" id="ARBA00001911"/>
    </source>
</evidence>
<dbReference type="Pfam" id="PF24621">
    <property type="entry name" value="DHQS_C"/>
    <property type="match status" value="1"/>
</dbReference>
<feature type="binding site" evidence="19">
    <location>
        <position position="185"/>
    </location>
    <ligand>
        <name>Zn(2+)</name>
        <dbReference type="ChEBI" id="CHEBI:29105"/>
    </ligand>
</feature>
<evidence type="ECO:0000256" key="13">
    <source>
        <dbReference type="ARBA" id="ARBA00022741"/>
    </source>
</evidence>
<feature type="domain" description="3-dehydroquinate synthase N-terminal" evidence="20">
    <location>
        <begin position="69"/>
        <end position="180"/>
    </location>
</feature>
<comment type="cofactor">
    <cofactor evidence="19">
        <name>Co(2+)</name>
        <dbReference type="ChEBI" id="CHEBI:48828"/>
    </cofactor>
    <cofactor evidence="19">
        <name>Zn(2+)</name>
        <dbReference type="ChEBI" id="CHEBI:29105"/>
    </cofactor>
    <text evidence="19">Binds 1 divalent metal cation per subunit. Can use either Co(2+) or Zn(2+).</text>
</comment>
<comment type="pathway">
    <text evidence="6 19">Metabolic intermediate biosynthesis; chorismate biosynthesis; chorismate from D-erythrose 4-phosphate and phosphoenolpyruvate: step 2/7.</text>
</comment>
<comment type="caution">
    <text evidence="22">The sequence shown here is derived from an EMBL/GenBank/DDBJ whole genome shotgun (WGS) entry which is preliminary data.</text>
</comment>
<evidence type="ECO:0000256" key="10">
    <source>
        <dbReference type="ARBA" id="ARBA00022490"/>
    </source>
</evidence>
<dbReference type="GO" id="GO:0008652">
    <property type="term" value="P:amino acid biosynthetic process"/>
    <property type="evidence" value="ECO:0007669"/>
    <property type="project" value="UniProtKB-KW"/>
</dbReference>
<comment type="function">
    <text evidence="4 19">Catalyzes the conversion of 3-deoxy-D-arabino-heptulosonate 7-phosphate (DAHP) to dehydroquinate (DHQ).</text>
</comment>
<organism evidence="22 23">
    <name type="scientific">Candidatus Sherwoodlollariibacterium unditelluris</name>
    <dbReference type="NCBI Taxonomy" id="1974757"/>
    <lineage>
        <taxon>Bacteria</taxon>
        <taxon>Pseudomonadati</taxon>
        <taxon>Candidatus Omnitrophota</taxon>
        <taxon>Candidatus Sherwoodlollariibacterium</taxon>
    </lineage>
</organism>